<dbReference type="KEGG" id="lak:106155442"/>
<dbReference type="RefSeq" id="XP_013385759.1">
    <property type="nucleotide sequence ID" value="XM_013530305.2"/>
</dbReference>
<keyword evidence="5 10" id="KW-0812">Transmembrane</keyword>
<organism evidence="11 13">
    <name type="scientific">Lingula anatina</name>
    <name type="common">Brachiopod</name>
    <name type="synonym">Lingula unguis</name>
    <dbReference type="NCBI Taxonomy" id="7574"/>
    <lineage>
        <taxon>Eukaryota</taxon>
        <taxon>Metazoa</taxon>
        <taxon>Spiralia</taxon>
        <taxon>Lophotrochozoa</taxon>
        <taxon>Brachiopoda</taxon>
        <taxon>Linguliformea</taxon>
        <taxon>Lingulata</taxon>
        <taxon>Lingulida</taxon>
        <taxon>Linguloidea</taxon>
        <taxon>Lingulidae</taxon>
        <taxon>Lingula</taxon>
    </lineage>
</organism>
<dbReference type="InterPro" id="IPR019540">
    <property type="entry name" value="PtdIno-glycan_biosynth_class_S"/>
</dbReference>
<comment type="similarity">
    <text evidence="3">Belongs to the PIGS family.</text>
</comment>
<dbReference type="PANTHER" id="PTHR21072:SF13">
    <property type="entry name" value="GPI TRANSAMIDASE COMPONENT PIG-S"/>
    <property type="match status" value="1"/>
</dbReference>
<keyword evidence="9" id="KW-0325">Glycoprotein</keyword>
<accession>A0A1S3HID3</accession>
<keyword evidence="11" id="KW-1185">Reference proteome</keyword>
<comment type="pathway">
    <text evidence="2">Glycolipid biosynthesis; glycosylphosphatidylinositol-anchor biosynthesis.</text>
</comment>
<dbReference type="GeneID" id="106155442"/>
<dbReference type="Proteomes" id="UP000085678">
    <property type="component" value="Unplaced"/>
</dbReference>
<dbReference type="GO" id="GO:0042765">
    <property type="term" value="C:GPI-anchor transamidase complex"/>
    <property type="evidence" value="ECO:0007669"/>
    <property type="project" value="InterPro"/>
</dbReference>
<dbReference type="UniPathway" id="UPA00196"/>
<evidence type="ECO:0000256" key="5">
    <source>
        <dbReference type="ARBA" id="ARBA00022692"/>
    </source>
</evidence>
<dbReference type="GO" id="GO:0006506">
    <property type="term" value="P:GPI anchor biosynthetic process"/>
    <property type="evidence" value="ECO:0007669"/>
    <property type="project" value="UniProtKB-UniPathway"/>
</dbReference>
<dbReference type="AlphaFoldDB" id="A0A1S3HID3"/>
<comment type="subcellular location">
    <subcellularLocation>
        <location evidence="1">Endoplasmic reticulum membrane</location>
        <topology evidence="1">Multi-pass membrane protein</topology>
    </subcellularLocation>
</comment>
<evidence type="ECO:0000256" key="2">
    <source>
        <dbReference type="ARBA" id="ARBA00004687"/>
    </source>
</evidence>
<feature type="transmembrane region" description="Helical" evidence="10">
    <location>
        <begin position="520"/>
        <end position="545"/>
    </location>
</feature>
<dbReference type="STRING" id="7574.A0A1S3HID3"/>
<keyword evidence="7 10" id="KW-1133">Transmembrane helix</keyword>
<evidence type="ECO:0000256" key="8">
    <source>
        <dbReference type="ARBA" id="ARBA00023136"/>
    </source>
</evidence>
<dbReference type="Pfam" id="PF10510">
    <property type="entry name" value="PIG-S"/>
    <property type="match status" value="1"/>
</dbReference>
<evidence type="ECO:0000256" key="3">
    <source>
        <dbReference type="ARBA" id="ARBA00005316"/>
    </source>
</evidence>
<sequence>MVETKKSSPRYDKSTQVYSALGVAFVCIVIGVPLWWKTTETYRVSLPYSHIAELAAKETICSVDVTIVIFDERIDKKDLSLFGENLKEALEGTSGSSGLKIKFRGNLRDAYEDEQMILKRSLNLEDLDREIDREKVLEEHGKYSFYIIPANDKLFPGTSDIYIGRRRNVYLHMKSPALEDLNRLVPILKPIIRDKFVNVAALVKTFESASGAQHLETDKASMRAVHSNPGYDVTFTLLNPQPDILNVQWDIKRGVEKFLQPFIEKLMQFASITVKSQMLYYTRLAFKPKHDKNNGRYFLKQEDLPHLINPIEAKLGSHVSNNPNLNFVVYIPTRDQSPLHIYDEKDFPTATNSFLSPRWGGVLLHNMPSPQENTTLPAQVQVDMKAMMEVFLAQLKMLLGFPQAAFPQADVALPDNSGILLWELDYWLRYRTLENIASSTATLKSLAQLLEQIGNIVINDDIGREVQHAVEEIDKCHTLLKQNKLKEAFLSSKEAIVASEKAFFDPSLLELLYFPEDQKFAIYIPLFLPISIPVFMSVIQAIKYFRGKDKEKKE</sequence>
<evidence type="ECO:0000256" key="6">
    <source>
        <dbReference type="ARBA" id="ARBA00022824"/>
    </source>
</evidence>
<gene>
    <name evidence="12 13 14 15" type="primary">LOC106155442</name>
</gene>
<proteinExistence type="inferred from homology"/>
<evidence type="ECO:0000313" key="11">
    <source>
        <dbReference type="Proteomes" id="UP000085678"/>
    </source>
</evidence>
<feature type="transmembrane region" description="Helical" evidence="10">
    <location>
        <begin position="15"/>
        <end position="36"/>
    </location>
</feature>
<evidence type="ECO:0000256" key="7">
    <source>
        <dbReference type="ARBA" id="ARBA00022989"/>
    </source>
</evidence>
<dbReference type="RefSeq" id="XP_013385756.1">
    <property type="nucleotide sequence ID" value="XM_013530302.2"/>
</dbReference>
<evidence type="ECO:0000313" key="13">
    <source>
        <dbReference type="RefSeq" id="XP_013385757.1"/>
    </source>
</evidence>
<dbReference type="PANTHER" id="PTHR21072">
    <property type="entry name" value="GPI TRANSAMIDASE COMPONENT PIG-S"/>
    <property type="match status" value="1"/>
</dbReference>
<evidence type="ECO:0000313" key="14">
    <source>
        <dbReference type="RefSeq" id="XP_013385758.1"/>
    </source>
</evidence>
<keyword evidence="4" id="KW-0337">GPI-anchor biosynthesis</keyword>
<dbReference type="OrthoDB" id="28748at2759"/>
<dbReference type="GO" id="GO:0016255">
    <property type="term" value="P:attachment of GPI anchor to protein"/>
    <property type="evidence" value="ECO:0007669"/>
    <property type="project" value="InterPro"/>
</dbReference>
<dbReference type="OMA" id="AEHKYAV"/>
<evidence type="ECO:0000256" key="4">
    <source>
        <dbReference type="ARBA" id="ARBA00022502"/>
    </source>
</evidence>
<evidence type="ECO:0000256" key="1">
    <source>
        <dbReference type="ARBA" id="ARBA00004477"/>
    </source>
</evidence>
<protein>
    <submittedName>
        <fullName evidence="12 13">GPI transamidase component PIG-S</fullName>
    </submittedName>
</protein>
<dbReference type="RefSeq" id="XP_013385758.1">
    <property type="nucleotide sequence ID" value="XM_013530304.1"/>
</dbReference>
<dbReference type="RefSeq" id="XP_013385757.1">
    <property type="nucleotide sequence ID" value="XM_013530303.1"/>
</dbReference>
<evidence type="ECO:0000313" key="15">
    <source>
        <dbReference type="RefSeq" id="XP_013385759.1"/>
    </source>
</evidence>
<keyword evidence="6" id="KW-0256">Endoplasmic reticulum</keyword>
<reference evidence="12 13" key="1">
    <citation type="submission" date="2025-04" db="UniProtKB">
        <authorList>
            <consortium name="RefSeq"/>
        </authorList>
    </citation>
    <scope>IDENTIFICATION</scope>
    <source>
        <tissue evidence="12 13">Gonads</tissue>
    </source>
</reference>
<evidence type="ECO:0000256" key="10">
    <source>
        <dbReference type="SAM" id="Phobius"/>
    </source>
</evidence>
<evidence type="ECO:0000313" key="12">
    <source>
        <dbReference type="RefSeq" id="XP_013385756.1"/>
    </source>
</evidence>
<name>A0A1S3HID3_LINAN</name>
<evidence type="ECO:0000256" key="9">
    <source>
        <dbReference type="ARBA" id="ARBA00023180"/>
    </source>
</evidence>
<keyword evidence="8 10" id="KW-0472">Membrane</keyword>